<feature type="transmembrane region" description="Helical" evidence="2">
    <location>
        <begin position="42"/>
        <end position="58"/>
    </location>
</feature>
<proteinExistence type="predicted"/>
<evidence type="ECO:0000256" key="1">
    <source>
        <dbReference type="SAM" id="MobiDB-lite"/>
    </source>
</evidence>
<reference evidence="3 4" key="1">
    <citation type="submission" date="2015-10" db="EMBL/GenBank/DDBJ databases">
        <title>Draft Genome Sequence of Chlorobium limicola strain Frasassi Growing under Artificial Lighting in the Frasassi Cave System.</title>
        <authorList>
            <person name="Mansor M."/>
            <person name="Macalady J."/>
        </authorList>
    </citation>
    <scope>NUCLEOTIDE SEQUENCE [LARGE SCALE GENOMIC DNA]</scope>
    <source>
        <strain evidence="3 4">Frasassi</strain>
    </source>
</reference>
<name>A0A101JNH6_CHLLI</name>
<keyword evidence="2" id="KW-0812">Transmembrane</keyword>
<sequence length="184" mass="19570">MKTTLKSWATPLAIGAFAISGVTGLLLFFDIEIGLVEPAHKWLSWLLLAGILFHAISNRKSFAGYFTNKAGIGIIGAAVLVTVISLLPIFGEGEEDHGKENTGKAAVQAMEASSIETVALVLKVTPKELAAKLEKEGIVVENSSMTISEIARKNGKEERTVLGSLLGNPGKGGERDRDGDDEEH</sequence>
<accession>A0A101JNH6</accession>
<keyword evidence="2" id="KW-0472">Membrane</keyword>
<evidence type="ECO:0000313" key="4">
    <source>
        <dbReference type="Proteomes" id="UP000053937"/>
    </source>
</evidence>
<dbReference type="Proteomes" id="UP000053937">
    <property type="component" value="Unassembled WGS sequence"/>
</dbReference>
<evidence type="ECO:0008006" key="5">
    <source>
        <dbReference type="Google" id="ProtNLM"/>
    </source>
</evidence>
<feature type="region of interest" description="Disordered" evidence="1">
    <location>
        <begin position="158"/>
        <end position="184"/>
    </location>
</feature>
<comment type="caution">
    <text evidence="3">The sequence shown here is derived from an EMBL/GenBank/DDBJ whole genome shotgun (WGS) entry which is preliminary data.</text>
</comment>
<evidence type="ECO:0000313" key="3">
    <source>
        <dbReference type="EMBL" id="KUL30150.1"/>
    </source>
</evidence>
<feature type="transmembrane region" description="Helical" evidence="2">
    <location>
        <begin position="12"/>
        <end position="36"/>
    </location>
</feature>
<dbReference type="RefSeq" id="WP_059138817.1">
    <property type="nucleotide sequence ID" value="NZ_LMBR01000102.1"/>
</dbReference>
<dbReference type="OrthoDB" id="5363112at2"/>
<keyword evidence="4" id="KW-1185">Reference proteome</keyword>
<dbReference type="EMBL" id="LMBR01000102">
    <property type="protein sequence ID" value="KUL30150.1"/>
    <property type="molecule type" value="Genomic_DNA"/>
</dbReference>
<evidence type="ECO:0000256" key="2">
    <source>
        <dbReference type="SAM" id="Phobius"/>
    </source>
</evidence>
<dbReference type="AlphaFoldDB" id="A0A101JNH6"/>
<protein>
    <recommendedName>
        <fullName evidence="5">DUF4405 domain-containing protein</fullName>
    </recommendedName>
</protein>
<gene>
    <name evidence="3" type="ORF">ASB62_04575</name>
</gene>
<feature type="transmembrane region" description="Helical" evidence="2">
    <location>
        <begin position="70"/>
        <end position="91"/>
    </location>
</feature>
<keyword evidence="2" id="KW-1133">Transmembrane helix</keyword>
<organism evidence="3 4">
    <name type="scientific">Chlorobium limicola</name>
    <dbReference type="NCBI Taxonomy" id="1092"/>
    <lineage>
        <taxon>Bacteria</taxon>
        <taxon>Pseudomonadati</taxon>
        <taxon>Chlorobiota</taxon>
        <taxon>Chlorobiia</taxon>
        <taxon>Chlorobiales</taxon>
        <taxon>Chlorobiaceae</taxon>
        <taxon>Chlorobium/Pelodictyon group</taxon>
        <taxon>Chlorobium</taxon>
    </lineage>
</organism>